<keyword evidence="3" id="KW-0808">Transferase</keyword>
<reference evidence="3" key="1">
    <citation type="journal article" date="2019" name="Sci. Rep.">
        <title>Draft genome of Tanacetum cinerariifolium, the natural source of mosquito coil.</title>
        <authorList>
            <person name="Yamashiro T."/>
            <person name="Shiraishi A."/>
            <person name="Satake H."/>
            <person name="Nakayama K."/>
        </authorList>
    </citation>
    <scope>NUCLEOTIDE SEQUENCE</scope>
</reference>
<dbReference type="EMBL" id="BKCJ010001597">
    <property type="protein sequence ID" value="GEU42641.1"/>
    <property type="molecule type" value="Genomic_DNA"/>
</dbReference>
<dbReference type="InterPro" id="IPR051320">
    <property type="entry name" value="Viral_Replic_Matur_Polypro"/>
</dbReference>
<sequence length="507" mass="59283">MITPTYQEPAQEVKHIWWDVCNCKSCLDEAAKIDDDDEDLPRKQKSLQQKLKRRYEKGDLTVGLLGEPSGKFDYYVLYPKAKPSQPPSPIKAIKSLAEKIPPLKIPASSKMRILQTDASDECWGAVLLVQDNNNKRHVCGYKSGTFIASDKHYHSTFKEILAVKRGIEKFQFHLIGHDFQVEMDMSSFLRSFLPPKAINDDGSAVYHAPYYFIHECYKVNPSSKKCEQNLQTLYTDTRGLMERANGVDPNKIPYHVMWNISTWSKDHPNAYKWIEANGQWLYDNFDHCEVETSDDDDDARYAKIARIHAEEELQIMIDELISDLVKYQDNYAKIYKFQSQQRKPWTKKQNRDYYIAVIRSNLGWKVKDFRGLSLEQESTKKQKTSDEVTEEAKSSDEVPEEKVKEMTQLVPIEEVYVEALQVKHHIIDWKVHIKGQRSYWKITRLGGSSASYQFFIDLLKHLDREDLNQLWRLVKETLSNRPPTSEKEMELWVELSILYEPDHEDQL</sequence>
<dbReference type="GO" id="GO:0003964">
    <property type="term" value="F:RNA-directed DNA polymerase activity"/>
    <property type="evidence" value="ECO:0007669"/>
    <property type="project" value="UniProtKB-KW"/>
</dbReference>
<feature type="domain" description="Reverse transcriptase/retrotransposon-derived protein RNase H-like" evidence="2">
    <location>
        <begin position="91"/>
        <end position="181"/>
    </location>
</feature>
<dbReference type="AlphaFoldDB" id="A0A6L2JZS5"/>
<dbReference type="PANTHER" id="PTHR33064:SF37">
    <property type="entry name" value="RIBONUCLEASE H"/>
    <property type="match status" value="1"/>
</dbReference>
<name>A0A6L2JZS5_TANCI</name>
<comment type="caution">
    <text evidence="3">The sequence shown here is derived from an EMBL/GenBank/DDBJ whole genome shotgun (WGS) entry which is preliminary data.</text>
</comment>
<dbReference type="InterPro" id="IPR041577">
    <property type="entry name" value="RT_RNaseH_2"/>
</dbReference>
<organism evidence="3">
    <name type="scientific">Tanacetum cinerariifolium</name>
    <name type="common">Dalmatian daisy</name>
    <name type="synonym">Chrysanthemum cinerariifolium</name>
    <dbReference type="NCBI Taxonomy" id="118510"/>
    <lineage>
        <taxon>Eukaryota</taxon>
        <taxon>Viridiplantae</taxon>
        <taxon>Streptophyta</taxon>
        <taxon>Embryophyta</taxon>
        <taxon>Tracheophyta</taxon>
        <taxon>Spermatophyta</taxon>
        <taxon>Magnoliopsida</taxon>
        <taxon>eudicotyledons</taxon>
        <taxon>Gunneridae</taxon>
        <taxon>Pentapetalae</taxon>
        <taxon>asterids</taxon>
        <taxon>campanulids</taxon>
        <taxon>Asterales</taxon>
        <taxon>Asteraceae</taxon>
        <taxon>Asteroideae</taxon>
        <taxon>Anthemideae</taxon>
        <taxon>Anthemidinae</taxon>
        <taxon>Tanacetum</taxon>
    </lineage>
</organism>
<protein>
    <submittedName>
        <fullName evidence="3">Putative reverse transcriptase domain, viral movement protein</fullName>
    </submittedName>
</protein>
<gene>
    <name evidence="3" type="ORF">Tci_014619</name>
</gene>
<feature type="region of interest" description="Disordered" evidence="1">
    <location>
        <begin position="378"/>
        <end position="399"/>
    </location>
</feature>
<evidence type="ECO:0000259" key="2">
    <source>
        <dbReference type="Pfam" id="PF17919"/>
    </source>
</evidence>
<proteinExistence type="predicted"/>
<evidence type="ECO:0000256" key="1">
    <source>
        <dbReference type="SAM" id="MobiDB-lite"/>
    </source>
</evidence>
<dbReference type="SUPFAM" id="SSF56672">
    <property type="entry name" value="DNA/RNA polymerases"/>
    <property type="match status" value="1"/>
</dbReference>
<dbReference type="Pfam" id="PF17919">
    <property type="entry name" value="RT_RNaseH_2"/>
    <property type="match status" value="1"/>
</dbReference>
<keyword evidence="3" id="KW-0548">Nucleotidyltransferase</keyword>
<dbReference type="InterPro" id="IPR043502">
    <property type="entry name" value="DNA/RNA_pol_sf"/>
</dbReference>
<dbReference type="PANTHER" id="PTHR33064">
    <property type="entry name" value="POL PROTEIN"/>
    <property type="match status" value="1"/>
</dbReference>
<evidence type="ECO:0000313" key="3">
    <source>
        <dbReference type="EMBL" id="GEU42641.1"/>
    </source>
</evidence>
<keyword evidence="3" id="KW-0695">RNA-directed DNA polymerase</keyword>
<accession>A0A6L2JZS5</accession>